<sequence length="23" mass="2630">MYTPESLEITSVSPVHVVNVNKW</sequence>
<name>C8V5U9_EMENI</name>
<keyword evidence="2" id="KW-1185">Reference proteome</keyword>
<dbReference type="HOGENOM" id="CLU_3423297_0_0_1"/>
<reference evidence="2" key="1">
    <citation type="journal article" date="2005" name="Nature">
        <title>Sequencing of Aspergillus nidulans and comparative analysis with A. fumigatus and A. oryzae.</title>
        <authorList>
            <person name="Galagan J.E."/>
            <person name="Calvo S.E."/>
            <person name="Cuomo C."/>
            <person name="Ma L.J."/>
            <person name="Wortman J.R."/>
            <person name="Batzoglou S."/>
            <person name="Lee S.I."/>
            <person name="Basturkmen M."/>
            <person name="Spevak C.C."/>
            <person name="Clutterbuck J."/>
            <person name="Kapitonov V."/>
            <person name="Jurka J."/>
            <person name="Scazzocchio C."/>
            <person name="Farman M."/>
            <person name="Butler J."/>
            <person name="Purcell S."/>
            <person name="Harris S."/>
            <person name="Braus G.H."/>
            <person name="Draht O."/>
            <person name="Busch S."/>
            <person name="D'Enfert C."/>
            <person name="Bouchier C."/>
            <person name="Goldman G.H."/>
            <person name="Bell-Pedersen D."/>
            <person name="Griffiths-Jones S."/>
            <person name="Doonan J.H."/>
            <person name="Yu J."/>
            <person name="Vienken K."/>
            <person name="Pain A."/>
            <person name="Freitag M."/>
            <person name="Selker E.U."/>
            <person name="Archer D.B."/>
            <person name="Penalva M.A."/>
            <person name="Oakley B.R."/>
            <person name="Momany M."/>
            <person name="Tanaka T."/>
            <person name="Kumagai T."/>
            <person name="Asai K."/>
            <person name="Machida M."/>
            <person name="Nierman W.C."/>
            <person name="Denning D.W."/>
            <person name="Caddick M."/>
            <person name="Hynes M."/>
            <person name="Paoletti M."/>
            <person name="Fischer R."/>
            <person name="Miller B."/>
            <person name="Dyer P."/>
            <person name="Sachs M.S."/>
            <person name="Osmani S.A."/>
            <person name="Birren B.W."/>
        </authorList>
    </citation>
    <scope>NUCLEOTIDE SEQUENCE [LARGE SCALE GENOMIC DNA]</scope>
    <source>
        <strain evidence="2">FGSC A4 / ATCC 38163 / CBS 112.46 / NRRL 194 / M139</strain>
    </source>
</reference>
<gene>
    <name evidence="1" type="ORF">ANIA_11422</name>
</gene>
<dbReference type="AlphaFoldDB" id="C8V5U9"/>
<proteinExistence type="predicted"/>
<protein>
    <submittedName>
        <fullName evidence="1">Uncharacterized protein</fullName>
    </submittedName>
</protein>
<dbReference type="Proteomes" id="UP000000560">
    <property type="component" value="Chromosome II"/>
</dbReference>
<evidence type="ECO:0000313" key="1">
    <source>
        <dbReference type="EMBL" id="CBF74926.1"/>
    </source>
</evidence>
<organism evidence="1 2">
    <name type="scientific">Emericella nidulans (strain FGSC A4 / ATCC 38163 / CBS 112.46 / NRRL 194 / M139)</name>
    <name type="common">Aspergillus nidulans</name>
    <dbReference type="NCBI Taxonomy" id="227321"/>
    <lineage>
        <taxon>Eukaryota</taxon>
        <taxon>Fungi</taxon>
        <taxon>Dikarya</taxon>
        <taxon>Ascomycota</taxon>
        <taxon>Pezizomycotina</taxon>
        <taxon>Eurotiomycetes</taxon>
        <taxon>Eurotiomycetidae</taxon>
        <taxon>Eurotiales</taxon>
        <taxon>Aspergillaceae</taxon>
        <taxon>Aspergillus</taxon>
        <taxon>Aspergillus subgen. Nidulantes</taxon>
    </lineage>
</organism>
<dbReference type="InParanoid" id="C8V5U9"/>
<dbReference type="EMBL" id="BN001302">
    <property type="protein sequence ID" value="CBF74926.1"/>
    <property type="molecule type" value="Genomic_DNA"/>
</dbReference>
<reference evidence="2" key="2">
    <citation type="journal article" date="2009" name="Fungal Genet. Biol.">
        <title>The 2008 update of the Aspergillus nidulans genome annotation: a community effort.</title>
        <authorList>
            <person name="Wortman J.R."/>
            <person name="Gilsenan J.M."/>
            <person name="Joardar V."/>
            <person name="Deegan J."/>
            <person name="Clutterbuck J."/>
            <person name="Andersen M.R."/>
            <person name="Archer D."/>
            <person name="Bencina M."/>
            <person name="Braus G."/>
            <person name="Coutinho P."/>
            <person name="von Dohren H."/>
            <person name="Doonan J."/>
            <person name="Driessen A.J."/>
            <person name="Durek P."/>
            <person name="Espeso E."/>
            <person name="Fekete E."/>
            <person name="Flipphi M."/>
            <person name="Estrada C.G."/>
            <person name="Geysens S."/>
            <person name="Goldman G."/>
            <person name="de Groot P.W."/>
            <person name="Hansen K."/>
            <person name="Harris S.D."/>
            <person name="Heinekamp T."/>
            <person name="Helmstaedt K."/>
            <person name="Henrissat B."/>
            <person name="Hofmann G."/>
            <person name="Homan T."/>
            <person name="Horio T."/>
            <person name="Horiuchi H."/>
            <person name="James S."/>
            <person name="Jones M."/>
            <person name="Karaffa L."/>
            <person name="Karanyi Z."/>
            <person name="Kato M."/>
            <person name="Keller N."/>
            <person name="Kelly D.E."/>
            <person name="Kiel J.A."/>
            <person name="Kim J.M."/>
            <person name="van der Klei I.J."/>
            <person name="Klis F.M."/>
            <person name="Kovalchuk A."/>
            <person name="Krasevec N."/>
            <person name="Kubicek C.P."/>
            <person name="Liu B."/>
            <person name="Maccabe A."/>
            <person name="Meyer V."/>
            <person name="Mirabito P."/>
            <person name="Miskei M."/>
            <person name="Mos M."/>
            <person name="Mullins J."/>
            <person name="Nelson D.R."/>
            <person name="Nielsen J."/>
            <person name="Oakley B.R."/>
            <person name="Osmani S.A."/>
            <person name="Pakula T."/>
            <person name="Paszewski A."/>
            <person name="Paulsen I."/>
            <person name="Pilsyk S."/>
            <person name="Pocsi I."/>
            <person name="Punt P.J."/>
            <person name="Ram A.F."/>
            <person name="Ren Q."/>
            <person name="Robellet X."/>
            <person name="Robson G."/>
            <person name="Seiboth B."/>
            <person name="van Solingen P."/>
            <person name="Specht T."/>
            <person name="Sun J."/>
            <person name="Taheri-Talesh N."/>
            <person name="Takeshita N."/>
            <person name="Ussery D."/>
            <person name="vanKuyk P.A."/>
            <person name="Visser H."/>
            <person name="van de Vondervoort P.J."/>
            <person name="de Vries R.P."/>
            <person name="Walton J."/>
            <person name="Xiang X."/>
            <person name="Xiong Y."/>
            <person name="Zeng A.P."/>
            <person name="Brandt B.W."/>
            <person name="Cornell M.J."/>
            <person name="van den Hondel C.A."/>
            <person name="Visser J."/>
            <person name="Oliver S.G."/>
            <person name="Turner G."/>
        </authorList>
    </citation>
    <scope>GENOME REANNOTATION</scope>
    <source>
        <strain evidence="2">FGSC A4 / ATCC 38163 / CBS 112.46 / NRRL 194 / M139</strain>
    </source>
</reference>
<evidence type="ECO:0000313" key="2">
    <source>
        <dbReference type="Proteomes" id="UP000000560"/>
    </source>
</evidence>
<accession>C8V5U9</accession>